<dbReference type="EMBL" id="BAGZ01000008">
    <property type="protein sequence ID" value="GAB77850.1"/>
    <property type="molecule type" value="Genomic_DNA"/>
</dbReference>
<reference evidence="1 2" key="1">
    <citation type="submission" date="2012-08" db="EMBL/GenBank/DDBJ databases">
        <title>Whole genome shotgun sequence of Austwickia chelonae NBRC 105200.</title>
        <authorList>
            <person name="Yoshida I."/>
            <person name="Hosoyama A."/>
            <person name="Tsuchikane K."/>
            <person name="Katsumata H."/>
            <person name="Ando Y."/>
            <person name="Ohji S."/>
            <person name="Hamada M."/>
            <person name="Tamura T."/>
            <person name="Yamazoe A."/>
            <person name="Yamazaki S."/>
            <person name="Fujita N."/>
        </authorList>
    </citation>
    <scope>NUCLEOTIDE SEQUENCE [LARGE SCALE GENOMIC DNA]</scope>
    <source>
        <strain evidence="1 2">NBRC 105200</strain>
    </source>
</reference>
<sequence>MTWGICQRMISAYRDPDRTAGRTEMSSVIDALTEGVPKPLVELCTLGRTLARRALTPLYGPLPVHPTVSGVVRSR</sequence>
<evidence type="ECO:0000313" key="1">
    <source>
        <dbReference type="EMBL" id="GAB77850.1"/>
    </source>
</evidence>
<protein>
    <submittedName>
        <fullName evidence="1">Uncharacterized protein</fullName>
    </submittedName>
</protein>
<dbReference type="AlphaFoldDB" id="K6VR58"/>
<accession>K6VR58</accession>
<name>K6VR58_9MICO</name>
<proteinExistence type="predicted"/>
<evidence type="ECO:0000313" key="2">
    <source>
        <dbReference type="Proteomes" id="UP000008495"/>
    </source>
</evidence>
<dbReference type="Proteomes" id="UP000008495">
    <property type="component" value="Unassembled WGS sequence"/>
</dbReference>
<organism evidence="1 2">
    <name type="scientific">Austwickia chelonae NBRC 105200</name>
    <dbReference type="NCBI Taxonomy" id="1184607"/>
    <lineage>
        <taxon>Bacteria</taxon>
        <taxon>Bacillati</taxon>
        <taxon>Actinomycetota</taxon>
        <taxon>Actinomycetes</taxon>
        <taxon>Micrococcales</taxon>
        <taxon>Dermatophilaceae</taxon>
        <taxon>Austwickia</taxon>
    </lineage>
</organism>
<dbReference type="eggNOG" id="COG3464">
    <property type="taxonomic scope" value="Bacteria"/>
</dbReference>
<keyword evidence="2" id="KW-1185">Reference proteome</keyword>
<gene>
    <name evidence="1" type="ORF">AUCHE_08_00920</name>
</gene>
<comment type="caution">
    <text evidence="1">The sequence shown here is derived from an EMBL/GenBank/DDBJ whole genome shotgun (WGS) entry which is preliminary data.</text>
</comment>